<feature type="transmembrane region" description="Helical" evidence="7">
    <location>
        <begin position="58"/>
        <end position="76"/>
    </location>
</feature>
<evidence type="ECO:0000256" key="4">
    <source>
        <dbReference type="ARBA" id="ARBA00022989"/>
    </source>
</evidence>
<feature type="transmembrane region" description="Helical" evidence="7">
    <location>
        <begin position="88"/>
        <end position="109"/>
    </location>
</feature>
<dbReference type="PANTHER" id="PTHR11403">
    <property type="entry name" value="CYTOCHROME C OXIDASE SUBUNIT III"/>
    <property type="match status" value="1"/>
</dbReference>
<evidence type="ECO:0000256" key="7">
    <source>
        <dbReference type="SAM" id="Phobius"/>
    </source>
</evidence>
<evidence type="ECO:0000259" key="8">
    <source>
        <dbReference type="PROSITE" id="PS50253"/>
    </source>
</evidence>
<keyword evidence="4 7" id="KW-1133">Transmembrane helix</keyword>
<dbReference type="InterPro" id="IPR013833">
    <property type="entry name" value="Cyt_c_oxidase_su3_a-hlx"/>
</dbReference>
<organism evidence="9 10">
    <name type="scientific">Echinicola jeungdonensis</name>
    <dbReference type="NCBI Taxonomy" id="709343"/>
    <lineage>
        <taxon>Bacteria</taxon>
        <taxon>Pseudomonadati</taxon>
        <taxon>Bacteroidota</taxon>
        <taxon>Cytophagia</taxon>
        <taxon>Cytophagales</taxon>
        <taxon>Cyclobacteriaceae</taxon>
        <taxon>Echinicola</taxon>
    </lineage>
</organism>
<protein>
    <submittedName>
        <fullName evidence="9">Heme-copper oxidase subunit III</fullName>
    </submittedName>
</protein>
<name>A0ABV5J1U8_9BACT</name>
<proteinExistence type="inferred from homology"/>
<keyword evidence="10" id="KW-1185">Reference proteome</keyword>
<dbReference type="InterPro" id="IPR024791">
    <property type="entry name" value="Cyt_c/ubiquinol_Oxase_su3"/>
</dbReference>
<feature type="transmembrane region" description="Helical" evidence="7">
    <location>
        <begin position="181"/>
        <end position="201"/>
    </location>
</feature>
<dbReference type="PANTHER" id="PTHR11403:SF10">
    <property type="entry name" value="CYTOCHROME C OXIDASE"/>
    <property type="match status" value="1"/>
</dbReference>
<evidence type="ECO:0000313" key="9">
    <source>
        <dbReference type="EMBL" id="MFB9210793.1"/>
    </source>
</evidence>
<feature type="domain" description="Heme-copper oxidase subunit III family profile" evidence="8">
    <location>
        <begin position="23"/>
        <end position="203"/>
    </location>
</feature>
<evidence type="ECO:0000256" key="2">
    <source>
        <dbReference type="ARBA" id="ARBA00010581"/>
    </source>
</evidence>
<sequence>MKRKIKENWFQKLEKLHPYQTLVYLGMVGSGLIFLFLTLAYMYAIWGHNINQAFHIPFSFWISTGLILSSSLVVERMVKYYKKDKMKYLEVSLWVTFILGILFSFFQFLGWRALARMGLNFTGIPSGSYLYVLTGIHIFHLIGVLIYAIWLIVEVHKAVKDPVKDLILFTNPFIKMKFKLFVTYWHFMDAVWMVLFFVFWFTF</sequence>
<dbReference type="RefSeq" id="WP_379945336.1">
    <property type="nucleotide sequence ID" value="NZ_JBHMEW010000011.1"/>
</dbReference>
<dbReference type="Proteomes" id="UP001589654">
    <property type="component" value="Unassembled WGS sequence"/>
</dbReference>
<dbReference type="InterPro" id="IPR000298">
    <property type="entry name" value="Cyt_c_oxidase-like_su3"/>
</dbReference>
<dbReference type="Gene3D" id="1.20.120.80">
    <property type="entry name" value="Cytochrome c oxidase, subunit III, four-helix bundle"/>
    <property type="match status" value="1"/>
</dbReference>
<keyword evidence="3 6" id="KW-0812">Transmembrane</keyword>
<dbReference type="InterPro" id="IPR035973">
    <property type="entry name" value="Cyt_c_oxidase_su3-like_sf"/>
</dbReference>
<evidence type="ECO:0000256" key="3">
    <source>
        <dbReference type="ARBA" id="ARBA00022692"/>
    </source>
</evidence>
<comment type="similarity">
    <text evidence="2 6">Belongs to the cytochrome c oxidase subunit 3 family.</text>
</comment>
<comment type="caution">
    <text evidence="9">The sequence shown here is derived from an EMBL/GenBank/DDBJ whole genome shotgun (WGS) entry which is preliminary data.</text>
</comment>
<gene>
    <name evidence="9" type="ORF">ACFFUR_03180</name>
</gene>
<evidence type="ECO:0000256" key="6">
    <source>
        <dbReference type="RuleBase" id="RU003376"/>
    </source>
</evidence>
<dbReference type="EMBL" id="JBHMEW010000011">
    <property type="protein sequence ID" value="MFB9210793.1"/>
    <property type="molecule type" value="Genomic_DNA"/>
</dbReference>
<keyword evidence="5 7" id="KW-0472">Membrane</keyword>
<feature type="transmembrane region" description="Helical" evidence="7">
    <location>
        <begin position="21"/>
        <end position="46"/>
    </location>
</feature>
<evidence type="ECO:0000256" key="1">
    <source>
        <dbReference type="ARBA" id="ARBA00004141"/>
    </source>
</evidence>
<evidence type="ECO:0000313" key="10">
    <source>
        <dbReference type="Proteomes" id="UP001589654"/>
    </source>
</evidence>
<reference evidence="9 10" key="1">
    <citation type="submission" date="2024-09" db="EMBL/GenBank/DDBJ databases">
        <authorList>
            <person name="Sun Q."/>
            <person name="Mori K."/>
        </authorList>
    </citation>
    <scope>NUCLEOTIDE SEQUENCE [LARGE SCALE GENOMIC DNA]</scope>
    <source>
        <strain evidence="9 10">CECT 7682</strain>
    </source>
</reference>
<accession>A0ABV5J1U8</accession>
<evidence type="ECO:0000256" key="5">
    <source>
        <dbReference type="ARBA" id="ARBA00023136"/>
    </source>
</evidence>
<feature type="transmembrane region" description="Helical" evidence="7">
    <location>
        <begin position="129"/>
        <end position="153"/>
    </location>
</feature>
<dbReference type="Pfam" id="PF00510">
    <property type="entry name" value="COX3"/>
    <property type="match status" value="1"/>
</dbReference>
<dbReference type="SUPFAM" id="SSF81452">
    <property type="entry name" value="Cytochrome c oxidase subunit III-like"/>
    <property type="match status" value="1"/>
</dbReference>
<comment type="subcellular location">
    <subcellularLocation>
        <location evidence="6">Cell membrane</location>
        <topology evidence="6">Multi-pass membrane protein</topology>
    </subcellularLocation>
    <subcellularLocation>
        <location evidence="1">Membrane</location>
        <topology evidence="1">Multi-pass membrane protein</topology>
    </subcellularLocation>
</comment>
<dbReference type="PROSITE" id="PS50253">
    <property type="entry name" value="COX3"/>
    <property type="match status" value="1"/>
</dbReference>